<dbReference type="InterPro" id="IPR047640">
    <property type="entry name" value="RpiR-like"/>
</dbReference>
<accession>A0A6N2Y2L4</accession>
<dbReference type="SUPFAM" id="SSF53697">
    <property type="entry name" value="SIS domain"/>
    <property type="match status" value="1"/>
</dbReference>
<dbReference type="EMBL" id="CACRTL010000013">
    <property type="protein sequence ID" value="VYT61059.1"/>
    <property type="molecule type" value="Genomic_DNA"/>
</dbReference>
<dbReference type="AlphaFoldDB" id="A0A6N2Y2L4"/>
<dbReference type="GO" id="GO:0097367">
    <property type="term" value="F:carbohydrate derivative binding"/>
    <property type="evidence" value="ECO:0007669"/>
    <property type="project" value="InterPro"/>
</dbReference>
<keyword evidence="2" id="KW-0238">DNA-binding</keyword>
<dbReference type="InterPro" id="IPR001347">
    <property type="entry name" value="SIS_dom"/>
</dbReference>
<gene>
    <name evidence="2" type="ORF">CRLFYP8_01619</name>
</gene>
<evidence type="ECO:0000313" key="2">
    <source>
        <dbReference type="EMBL" id="VYT61059.1"/>
    </source>
</evidence>
<evidence type="ECO:0000259" key="1">
    <source>
        <dbReference type="Pfam" id="PF01380"/>
    </source>
</evidence>
<sequence length="164" mass="18093">MMILIDNLKNLNYEIIEEVVDLLCSPQPIYVVGRSLSLVAADYFQTILSSIDINCILINDLHLSKSVFNNLKAPATIFIVSANNAGKIYDEVVTIAKTHDCKIILLTSNAKGSLVDSCDYVLSSNDENLTYHGVDINSRLGIFTIMQIIIELTAQKLALEKATD</sequence>
<dbReference type="InterPro" id="IPR046348">
    <property type="entry name" value="SIS_dom_sf"/>
</dbReference>
<name>A0A6N2Y2L4_9FIRM</name>
<dbReference type="GO" id="GO:0003677">
    <property type="term" value="F:DNA binding"/>
    <property type="evidence" value="ECO:0007669"/>
    <property type="project" value="UniProtKB-KW"/>
</dbReference>
<organism evidence="2">
    <name type="scientific">Thomasclavelia ramosa</name>
    <dbReference type="NCBI Taxonomy" id="1547"/>
    <lineage>
        <taxon>Bacteria</taxon>
        <taxon>Bacillati</taxon>
        <taxon>Bacillota</taxon>
        <taxon>Erysipelotrichia</taxon>
        <taxon>Erysipelotrichales</taxon>
        <taxon>Coprobacillaceae</taxon>
        <taxon>Thomasclavelia</taxon>
    </lineage>
</organism>
<protein>
    <submittedName>
        <fullName evidence="2">DNA-binding transcriptional repressor RpiR</fullName>
    </submittedName>
</protein>
<dbReference type="RefSeq" id="WP_422099927.1">
    <property type="nucleotide sequence ID" value="NZ_CACRTL010000013.1"/>
</dbReference>
<dbReference type="Gene3D" id="3.40.50.10490">
    <property type="entry name" value="Glucose-6-phosphate isomerase like protein, domain 1"/>
    <property type="match status" value="1"/>
</dbReference>
<dbReference type="CDD" id="cd05013">
    <property type="entry name" value="SIS_RpiR"/>
    <property type="match status" value="1"/>
</dbReference>
<dbReference type="InterPro" id="IPR035472">
    <property type="entry name" value="RpiR-like_SIS"/>
</dbReference>
<dbReference type="PANTHER" id="PTHR30514">
    <property type="entry name" value="GLUCOKINASE"/>
    <property type="match status" value="1"/>
</dbReference>
<dbReference type="PANTHER" id="PTHR30514:SF21">
    <property type="entry name" value="RPIR-FAMILY TRANSCRIPTIONAL REGULATOR"/>
    <property type="match status" value="1"/>
</dbReference>
<dbReference type="Pfam" id="PF01380">
    <property type="entry name" value="SIS"/>
    <property type="match status" value="1"/>
</dbReference>
<feature type="domain" description="SIS" evidence="1">
    <location>
        <begin position="28"/>
        <end position="127"/>
    </location>
</feature>
<dbReference type="GO" id="GO:1901135">
    <property type="term" value="P:carbohydrate derivative metabolic process"/>
    <property type="evidence" value="ECO:0007669"/>
    <property type="project" value="InterPro"/>
</dbReference>
<dbReference type="GO" id="GO:0003700">
    <property type="term" value="F:DNA-binding transcription factor activity"/>
    <property type="evidence" value="ECO:0007669"/>
    <property type="project" value="InterPro"/>
</dbReference>
<reference evidence="2" key="1">
    <citation type="submission" date="2019-11" db="EMBL/GenBank/DDBJ databases">
        <authorList>
            <person name="Feng L."/>
        </authorList>
    </citation>
    <scope>NUCLEOTIDE SEQUENCE</scope>
    <source>
        <strain evidence="2">CramosumLFYP8</strain>
    </source>
</reference>
<proteinExistence type="predicted"/>